<name>A0A4V6WQ79_9BURK</name>
<reference evidence="1 2" key="1">
    <citation type="submission" date="2019-04" db="EMBL/GenBank/DDBJ databases">
        <title>Trinickia sp. 7GSK02, isolated from subtropical forest soil.</title>
        <authorList>
            <person name="Gao Z.-H."/>
            <person name="Qiu L.-H."/>
        </authorList>
    </citation>
    <scope>NUCLEOTIDE SEQUENCE [LARGE SCALE GENOMIC DNA]</scope>
    <source>
        <strain evidence="1 2">7GSK02</strain>
    </source>
</reference>
<keyword evidence="2" id="KW-1185">Reference proteome</keyword>
<sequence>MTETEQHEHALTQKALNMLATWGKNPSIDGGENIAFSVCRQGAPSDAFIGSGDCTPFTPTGPRGTLNGQPAGFTGAPTAYFDDFSSSSPTINQVPFNFSFDLDSGKISMSGAFPDLPGSLEFFVEYIREFDGRGGKNILFHSEQASDNAGYVLAVQLVGAS</sequence>
<organism evidence="1 2">
    <name type="scientific">Trinickia terrae</name>
    <dbReference type="NCBI Taxonomy" id="2571161"/>
    <lineage>
        <taxon>Bacteria</taxon>
        <taxon>Pseudomonadati</taxon>
        <taxon>Pseudomonadota</taxon>
        <taxon>Betaproteobacteria</taxon>
        <taxon>Burkholderiales</taxon>
        <taxon>Burkholderiaceae</taxon>
        <taxon>Trinickia</taxon>
    </lineage>
</organism>
<dbReference type="Proteomes" id="UP000305539">
    <property type="component" value="Unassembled WGS sequence"/>
</dbReference>
<dbReference type="AlphaFoldDB" id="A0A4V6WQ79"/>
<dbReference type="RefSeq" id="WP_136897107.1">
    <property type="nucleotide sequence ID" value="NZ_SWJE01000012.1"/>
</dbReference>
<protein>
    <submittedName>
        <fullName evidence="1">Uncharacterized protein</fullName>
    </submittedName>
</protein>
<proteinExistence type="predicted"/>
<evidence type="ECO:0000313" key="2">
    <source>
        <dbReference type="Proteomes" id="UP000305539"/>
    </source>
</evidence>
<evidence type="ECO:0000313" key="1">
    <source>
        <dbReference type="EMBL" id="TKC85890.1"/>
    </source>
</evidence>
<gene>
    <name evidence="1" type="ORF">FAZ69_21430</name>
</gene>
<dbReference type="EMBL" id="SWJE01000012">
    <property type="protein sequence ID" value="TKC85890.1"/>
    <property type="molecule type" value="Genomic_DNA"/>
</dbReference>
<comment type="caution">
    <text evidence="1">The sequence shown here is derived from an EMBL/GenBank/DDBJ whole genome shotgun (WGS) entry which is preliminary data.</text>
</comment>
<accession>A0A4V6WQ79</accession>
<dbReference type="OrthoDB" id="9429507at2"/>